<dbReference type="EMBL" id="MU252009">
    <property type="protein sequence ID" value="KAG9228239.1"/>
    <property type="molecule type" value="Genomic_DNA"/>
</dbReference>
<dbReference type="Proteomes" id="UP000824998">
    <property type="component" value="Unassembled WGS sequence"/>
</dbReference>
<reference evidence="1" key="1">
    <citation type="journal article" date="2021" name="IMA Fungus">
        <title>Genomic characterization of three marine fungi, including Emericellopsis atlantica sp. nov. with signatures of a generalist lifestyle and marine biomass degradation.</title>
        <authorList>
            <person name="Hagestad O.C."/>
            <person name="Hou L."/>
            <person name="Andersen J.H."/>
            <person name="Hansen E.H."/>
            <person name="Altermark B."/>
            <person name="Li C."/>
            <person name="Kuhnert E."/>
            <person name="Cox R.J."/>
            <person name="Crous P.W."/>
            <person name="Spatafora J.W."/>
            <person name="Lail K."/>
            <person name="Amirebrahimi M."/>
            <person name="Lipzen A."/>
            <person name="Pangilinan J."/>
            <person name="Andreopoulos W."/>
            <person name="Hayes R.D."/>
            <person name="Ng V."/>
            <person name="Grigoriev I.V."/>
            <person name="Jackson S.A."/>
            <person name="Sutton T.D.S."/>
            <person name="Dobson A.D.W."/>
            <person name="Rama T."/>
        </authorList>
    </citation>
    <scope>NUCLEOTIDE SEQUENCE</scope>
    <source>
        <strain evidence="1">TRa018bII</strain>
    </source>
</reference>
<proteinExistence type="predicted"/>
<accession>A0A9P8BZA1</accession>
<keyword evidence="2" id="KW-1185">Reference proteome</keyword>
<sequence length="210" mass="23041">MECNTTQHYTTLHKFRTANTTSLPNPTSLPGKLAMSCPTDQRDCMEPVTTVVALVCAVSLSAPANVLFTPRDRSHFFKVQIPVTRGPRQSEESLLASRFSLLASRFPSLPLARPRWSSSGLASPMHRQDGSTEKCSVGAHLWHSSSMGTSILVRSPAPVLVLHGSLEFRLATCNVHRWLGAGTDWNRTVASSSTVRREVRCSRSGSCCRF</sequence>
<name>A0A9P8BZA1_9HELO</name>
<dbReference type="AlphaFoldDB" id="A0A9P8BZA1"/>
<protein>
    <submittedName>
        <fullName evidence="1">Uncharacterized protein</fullName>
    </submittedName>
</protein>
<evidence type="ECO:0000313" key="1">
    <source>
        <dbReference type="EMBL" id="KAG9228239.1"/>
    </source>
</evidence>
<comment type="caution">
    <text evidence="1">The sequence shown here is derived from an EMBL/GenBank/DDBJ whole genome shotgun (WGS) entry which is preliminary data.</text>
</comment>
<evidence type="ECO:0000313" key="2">
    <source>
        <dbReference type="Proteomes" id="UP000824998"/>
    </source>
</evidence>
<gene>
    <name evidence="1" type="ORF">BJ875DRAFT_254779</name>
</gene>
<organism evidence="1 2">
    <name type="scientific">Amylocarpus encephaloides</name>
    <dbReference type="NCBI Taxonomy" id="45428"/>
    <lineage>
        <taxon>Eukaryota</taxon>
        <taxon>Fungi</taxon>
        <taxon>Dikarya</taxon>
        <taxon>Ascomycota</taxon>
        <taxon>Pezizomycotina</taxon>
        <taxon>Leotiomycetes</taxon>
        <taxon>Helotiales</taxon>
        <taxon>Helotiales incertae sedis</taxon>
        <taxon>Amylocarpus</taxon>
    </lineage>
</organism>